<feature type="region of interest" description="Disordered" evidence="1">
    <location>
        <begin position="1"/>
        <end position="117"/>
    </location>
</feature>
<keyword evidence="3" id="KW-1185">Reference proteome</keyword>
<protein>
    <submittedName>
        <fullName evidence="2">Uncharacterized protein</fullName>
    </submittedName>
</protein>
<proteinExistence type="predicted"/>
<dbReference type="AlphaFoldDB" id="A0A9P8WHL5"/>
<organism evidence="2 3">
    <name type="scientific">Thelonectria olida</name>
    <dbReference type="NCBI Taxonomy" id="1576542"/>
    <lineage>
        <taxon>Eukaryota</taxon>
        <taxon>Fungi</taxon>
        <taxon>Dikarya</taxon>
        <taxon>Ascomycota</taxon>
        <taxon>Pezizomycotina</taxon>
        <taxon>Sordariomycetes</taxon>
        <taxon>Hypocreomycetidae</taxon>
        <taxon>Hypocreales</taxon>
        <taxon>Nectriaceae</taxon>
        <taxon>Thelonectria</taxon>
    </lineage>
</organism>
<evidence type="ECO:0000256" key="1">
    <source>
        <dbReference type="SAM" id="MobiDB-lite"/>
    </source>
</evidence>
<sequence>MAIRKKRRYQQVRERAKRRRHTKEVKRDRGGDAKDGIIEANLDPDGPKALEGPAADPSDADDDDEQDQDPHSVPRVVPDMSNVLPAAKGVEPEPCDDGAQEQDAASIPRIIPGEPNLTKTNETILGNGLDDQILTQDDDVKMADGDGGNGAILWPFTYTAPGEFEKPGQPSPQAKSNSLKGPIGSGQLVADQFKRQPTPPQQDDSSEEEPSSASSSKSSQKNYSIEKDDTLSELLGSSTLNSDQP</sequence>
<feature type="compositionally biased region" description="Basic and acidic residues" evidence="1">
    <location>
        <begin position="25"/>
        <end position="37"/>
    </location>
</feature>
<feature type="compositionally biased region" description="Polar residues" evidence="1">
    <location>
        <begin position="235"/>
        <end position="245"/>
    </location>
</feature>
<name>A0A9P8WHL5_9HYPO</name>
<accession>A0A9P8WHL5</accession>
<gene>
    <name evidence="2" type="ORF">B0T10DRAFT_453488</name>
</gene>
<feature type="region of interest" description="Disordered" evidence="1">
    <location>
        <begin position="160"/>
        <end position="245"/>
    </location>
</feature>
<evidence type="ECO:0000313" key="2">
    <source>
        <dbReference type="EMBL" id="KAH6898147.1"/>
    </source>
</evidence>
<dbReference type="EMBL" id="JAGPYM010000002">
    <property type="protein sequence ID" value="KAH6898147.1"/>
    <property type="molecule type" value="Genomic_DNA"/>
</dbReference>
<comment type="caution">
    <text evidence="2">The sequence shown here is derived from an EMBL/GenBank/DDBJ whole genome shotgun (WGS) entry which is preliminary data.</text>
</comment>
<feature type="compositionally biased region" description="Acidic residues" evidence="1">
    <location>
        <begin position="58"/>
        <end position="67"/>
    </location>
</feature>
<feature type="compositionally biased region" description="Basic residues" evidence="1">
    <location>
        <begin position="1"/>
        <end position="24"/>
    </location>
</feature>
<evidence type="ECO:0000313" key="3">
    <source>
        <dbReference type="Proteomes" id="UP000777438"/>
    </source>
</evidence>
<feature type="compositionally biased region" description="Low complexity" evidence="1">
    <location>
        <begin position="211"/>
        <end position="221"/>
    </location>
</feature>
<reference evidence="2 3" key="1">
    <citation type="journal article" date="2021" name="Nat. Commun.">
        <title>Genetic determinants of endophytism in the Arabidopsis root mycobiome.</title>
        <authorList>
            <person name="Mesny F."/>
            <person name="Miyauchi S."/>
            <person name="Thiergart T."/>
            <person name="Pickel B."/>
            <person name="Atanasova L."/>
            <person name="Karlsson M."/>
            <person name="Huettel B."/>
            <person name="Barry K.W."/>
            <person name="Haridas S."/>
            <person name="Chen C."/>
            <person name="Bauer D."/>
            <person name="Andreopoulos W."/>
            <person name="Pangilinan J."/>
            <person name="LaButti K."/>
            <person name="Riley R."/>
            <person name="Lipzen A."/>
            <person name="Clum A."/>
            <person name="Drula E."/>
            <person name="Henrissat B."/>
            <person name="Kohler A."/>
            <person name="Grigoriev I.V."/>
            <person name="Martin F.M."/>
            <person name="Hacquard S."/>
        </authorList>
    </citation>
    <scope>NUCLEOTIDE SEQUENCE [LARGE SCALE GENOMIC DNA]</scope>
    <source>
        <strain evidence="2 3">MPI-CAGE-CH-0241</strain>
    </source>
</reference>
<dbReference type="Proteomes" id="UP000777438">
    <property type="component" value="Unassembled WGS sequence"/>
</dbReference>